<feature type="repeat" description="WD" evidence="3">
    <location>
        <begin position="919"/>
        <end position="952"/>
    </location>
</feature>
<organism evidence="6">
    <name type="scientific">Dichomitus squalens</name>
    <dbReference type="NCBI Taxonomy" id="114155"/>
    <lineage>
        <taxon>Eukaryota</taxon>
        <taxon>Fungi</taxon>
        <taxon>Dikarya</taxon>
        <taxon>Basidiomycota</taxon>
        <taxon>Agaricomycotina</taxon>
        <taxon>Agaricomycetes</taxon>
        <taxon>Polyporales</taxon>
        <taxon>Polyporaceae</taxon>
        <taxon>Dichomitus</taxon>
    </lineage>
</organism>
<dbReference type="EMBL" id="ML143449">
    <property type="protein sequence ID" value="TBU26176.1"/>
    <property type="molecule type" value="Genomic_DNA"/>
</dbReference>
<dbReference type="Pfam" id="PF00400">
    <property type="entry name" value="WD40"/>
    <property type="match status" value="3"/>
</dbReference>
<evidence type="ECO:0000256" key="4">
    <source>
        <dbReference type="SAM" id="MobiDB-lite"/>
    </source>
</evidence>
<dbReference type="InterPro" id="IPR019775">
    <property type="entry name" value="WD40_repeat_CS"/>
</dbReference>
<protein>
    <recommendedName>
        <fullName evidence="5">Nephrocystin 3-like N-terminal domain-containing protein</fullName>
    </recommendedName>
</protein>
<feature type="region of interest" description="Disordered" evidence="4">
    <location>
        <begin position="1"/>
        <end position="67"/>
    </location>
</feature>
<feature type="repeat" description="WD" evidence="3">
    <location>
        <begin position="883"/>
        <end position="917"/>
    </location>
</feature>
<dbReference type="PANTHER" id="PTHR10039:SF17">
    <property type="entry name" value="FUNGAL STAND N-TERMINAL GOODBYE DOMAIN-CONTAINING PROTEIN-RELATED"/>
    <property type="match status" value="1"/>
</dbReference>
<dbReference type="PANTHER" id="PTHR10039">
    <property type="entry name" value="AMELOGENIN"/>
    <property type="match status" value="1"/>
</dbReference>
<evidence type="ECO:0000256" key="2">
    <source>
        <dbReference type="ARBA" id="ARBA00022737"/>
    </source>
</evidence>
<dbReference type="SMART" id="SM00320">
    <property type="entry name" value="WD40"/>
    <property type="match status" value="3"/>
</dbReference>
<dbReference type="Proteomes" id="UP000292957">
    <property type="component" value="Unassembled WGS sequence"/>
</dbReference>
<dbReference type="Gene3D" id="3.40.50.300">
    <property type="entry name" value="P-loop containing nucleotide triphosphate hydrolases"/>
    <property type="match status" value="1"/>
</dbReference>
<dbReference type="SUPFAM" id="SSF52540">
    <property type="entry name" value="P-loop containing nucleoside triphosphate hydrolases"/>
    <property type="match status" value="1"/>
</dbReference>
<feature type="repeat" description="WD" evidence="3">
    <location>
        <begin position="832"/>
        <end position="873"/>
    </location>
</feature>
<evidence type="ECO:0000256" key="3">
    <source>
        <dbReference type="PROSITE-ProRule" id="PRU00221"/>
    </source>
</evidence>
<feature type="non-terminal residue" evidence="6">
    <location>
        <position position="952"/>
    </location>
</feature>
<keyword evidence="1 3" id="KW-0853">WD repeat</keyword>
<evidence type="ECO:0000259" key="5">
    <source>
        <dbReference type="Pfam" id="PF24883"/>
    </source>
</evidence>
<dbReference type="InterPro" id="IPR015943">
    <property type="entry name" value="WD40/YVTN_repeat-like_dom_sf"/>
</dbReference>
<feature type="compositionally biased region" description="Basic residues" evidence="4">
    <location>
        <begin position="1"/>
        <end position="12"/>
    </location>
</feature>
<reference evidence="6" key="1">
    <citation type="submission" date="2019-01" db="EMBL/GenBank/DDBJ databases">
        <title>Draft genome sequences of three monokaryotic isolates of the white-rot basidiomycete fungus Dichomitus squalens.</title>
        <authorList>
            <consortium name="DOE Joint Genome Institute"/>
            <person name="Lopez S.C."/>
            <person name="Andreopoulos B."/>
            <person name="Pangilinan J."/>
            <person name="Lipzen A."/>
            <person name="Riley R."/>
            <person name="Ahrendt S."/>
            <person name="Ng V."/>
            <person name="Barry K."/>
            <person name="Daum C."/>
            <person name="Grigoriev I.V."/>
            <person name="Hilden K.S."/>
            <person name="Makela M.R."/>
            <person name="de Vries R.P."/>
        </authorList>
    </citation>
    <scope>NUCLEOTIDE SEQUENCE [LARGE SCALE GENOMIC DNA]</scope>
    <source>
        <strain evidence="6">OM18370.1</strain>
    </source>
</reference>
<dbReference type="Pfam" id="PF24883">
    <property type="entry name" value="NPHP3_N"/>
    <property type="match status" value="1"/>
</dbReference>
<name>A0A4Q9MJP9_9APHY</name>
<dbReference type="PROSITE" id="PS50294">
    <property type="entry name" value="WD_REPEATS_REGION"/>
    <property type="match status" value="3"/>
</dbReference>
<dbReference type="PROSITE" id="PS50082">
    <property type="entry name" value="WD_REPEATS_2"/>
    <property type="match status" value="3"/>
</dbReference>
<dbReference type="SUPFAM" id="SSF50998">
    <property type="entry name" value="Quinoprotein alcohol dehydrogenase-like"/>
    <property type="match status" value="1"/>
</dbReference>
<dbReference type="InterPro" id="IPR001680">
    <property type="entry name" value="WD40_rpt"/>
</dbReference>
<dbReference type="OrthoDB" id="2658414at2759"/>
<dbReference type="AlphaFoldDB" id="A0A4Q9MJP9"/>
<accession>A0A4Q9MJP9</accession>
<feature type="compositionally biased region" description="Basic and acidic residues" evidence="4">
    <location>
        <begin position="43"/>
        <end position="67"/>
    </location>
</feature>
<dbReference type="InterPro" id="IPR011047">
    <property type="entry name" value="Quinoprotein_ADH-like_sf"/>
</dbReference>
<keyword evidence="2" id="KW-0677">Repeat</keyword>
<sequence>MASLARKVKSKVSKLNPFKAKREPSPSRSEVTVDNVVPVGVLHEGEEGLGIRDSNKQDSRPAKHTVPDEVDLRKAVDNANKALFSLHSPGECTPQAADAVEPTTEDAKSTSELWEPILEKVQIFASLVEGIGNVHPYAKVATSILLSVIKPVIAQDKRDKSITDLLAAMDDLYDFVVAAGRIDYMDEDRKELLVKMSMQTLECAYFIRDNARVSNFWFRAASNAITGTQIDSHISDFTKAFRDLRRRFTESGVVAIELKLTCLVDINTNVGLQNLVHVVQGAGLKSSKSCLEGTRRETLDELKAWINDPDGPPVGFLLGGAGTGKSSIAHSIGQYFKPLNRLGSFYCFDRSFGEGRSPNVVIPTIARDLADWNSDFCKALVNVVNRRRGLGRSTDIEEQWEELILEPLKAISLVGPVLVVIDAFDESSSAEGRTRELLLKCLTNCRTEHTARLPSNFRIVITSRPERDVRVAIGRADRDYLRSMNLDEKNREARLDIEPYVRHELDPDEPDMEGTLDDADIRLLTGKAEGLFQWAATACRAIRDKPAGFTLKEQLDTRLGTILRGGPSSLDNLYRGILAHLFTSDDPVLMARFRSVMGQVLCASSPLSIGSLQHIRRHVTGGETDEITLILRDMGPLLLGVYSPTSPVLPLHTSFRDFLTDVARSGEWHVDLVSGHSTMALGCFRVLNNGLSFNICRLETSYVSNRDNPDLEARLSMHVPQSLSYAAYNWKDHLATIHPLDLQRELSRFLREKLLFWFELLSPLKSVNRAAPSLEAALKGYDEPGSHPSKELLIDAISFVRWFAVVIAQAAPHVYISALPFSLTSSKAHAVLSRHTFWVHSVAYSPDGRHIVSGSSDRTVRVWDAETGESILELSCGSWAAWVQEVAFSPDGHHIAAAVQDSTVRIWDSTTGEAVCEPLQGHEGPVECIVYSPDGRRIVSSDCRGRIYIWST</sequence>
<dbReference type="InterPro" id="IPR027417">
    <property type="entry name" value="P-loop_NTPase"/>
</dbReference>
<evidence type="ECO:0000256" key="1">
    <source>
        <dbReference type="ARBA" id="ARBA00022574"/>
    </source>
</evidence>
<dbReference type="PROSITE" id="PS00678">
    <property type="entry name" value="WD_REPEATS_1"/>
    <property type="match status" value="2"/>
</dbReference>
<dbReference type="InterPro" id="IPR056884">
    <property type="entry name" value="NPHP3-like_N"/>
</dbReference>
<feature type="domain" description="Nephrocystin 3-like N-terminal" evidence="5">
    <location>
        <begin position="300"/>
        <end position="464"/>
    </location>
</feature>
<evidence type="ECO:0000313" key="6">
    <source>
        <dbReference type="EMBL" id="TBU26176.1"/>
    </source>
</evidence>
<dbReference type="Gene3D" id="2.130.10.10">
    <property type="entry name" value="YVTN repeat-like/Quinoprotein amine dehydrogenase"/>
    <property type="match status" value="1"/>
</dbReference>
<gene>
    <name evidence="6" type="ORF">BD311DRAFT_456237</name>
</gene>
<proteinExistence type="predicted"/>